<comment type="caution">
    <text evidence="1">The sequence shown here is derived from an EMBL/GenBank/DDBJ whole genome shotgun (WGS) entry which is preliminary data.</text>
</comment>
<dbReference type="Proteomes" id="UP001611263">
    <property type="component" value="Unassembled WGS sequence"/>
</dbReference>
<gene>
    <name evidence="1" type="ORF">ACH4WX_06245</name>
</gene>
<organism evidence="1 2">
    <name type="scientific">Nocardia carnea</name>
    <dbReference type="NCBI Taxonomy" id="37328"/>
    <lineage>
        <taxon>Bacteria</taxon>
        <taxon>Bacillati</taxon>
        <taxon>Actinomycetota</taxon>
        <taxon>Actinomycetes</taxon>
        <taxon>Mycobacteriales</taxon>
        <taxon>Nocardiaceae</taxon>
        <taxon>Nocardia</taxon>
    </lineage>
</organism>
<proteinExistence type="predicted"/>
<dbReference type="SUPFAM" id="SSF52540">
    <property type="entry name" value="P-loop containing nucleoside triphosphate hydrolases"/>
    <property type="match status" value="1"/>
</dbReference>
<evidence type="ECO:0000313" key="2">
    <source>
        <dbReference type="Proteomes" id="UP001611263"/>
    </source>
</evidence>
<dbReference type="EMBL" id="JBIRUQ010000001">
    <property type="protein sequence ID" value="MFI1460308.1"/>
    <property type="molecule type" value="Genomic_DNA"/>
</dbReference>
<accession>A0ABW7TGZ8</accession>
<dbReference type="PANTHER" id="PTHR37807">
    <property type="entry name" value="OS07G0160300 PROTEIN"/>
    <property type="match status" value="1"/>
</dbReference>
<dbReference type="PANTHER" id="PTHR37807:SF3">
    <property type="entry name" value="OS07G0160300 PROTEIN"/>
    <property type="match status" value="1"/>
</dbReference>
<keyword evidence="2" id="KW-1185">Reference proteome</keyword>
<dbReference type="RefSeq" id="WP_051158388.1">
    <property type="nucleotide sequence ID" value="NZ_JBIRUQ010000001.1"/>
</dbReference>
<dbReference type="Pfam" id="PF13671">
    <property type="entry name" value="AAA_33"/>
    <property type="match status" value="1"/>
</dbReference>
<protein>
    <submittedName>
        <fullName evidence="1">AAA family ATPase</fullName>
    </submittedName>
</protein>
<dbReference type="InterPro" id="IPR027417">
    <property type="entry name" value="P-loop_NTPase"/>
</dbReference>
<dbReference type="Gene3D" id="3.40.50.300">
    <property type="entry name" value="P-loop containing nucleotide triphosphate hydrolases"/>
    <property type="match status" value="1"/>
</dbReference>
<reference evidence="1 2" key="1">
    <citation type="submission" date="2024-10" db="EMBL/GenBank/DDBJ databases">
        <title>The Natural Products Discovery Center: Release of the First 8490 Sequenced Strains for Exploring Actinobacteria Biosynthetic Diversity.</title>
        <authorList>
            <person name="Kalkreuter E."/>
            <person name="Kautsar S.A."/>
            <person name="Yang D."/>
            <person name="Bader C.D."/>
            <person name="Teijaro C.N."/>
            <person name="Fluegel L."/>
            <person name="Davis C.M."/>
            <person name="Simpson J.R."/>
            <person name="Lauterbach L."/>
            <person name="Steele A.D."/>
            <person name="Gui C."/>
            <person name="Meng S."/>
            <person name="Li G."/>
            <person name="Viehrig K."/>
            <person name="Ye F."/>
            <person name="Su P."/>
            <person name="Kiefer A.F."/>
            <person name="Nichols A."/>
            <person name="Cepeda A.J."/>
            <person name="Yan W."/>
            <person name="Fan B."/>
            <person name="Jiang Y."/>
            <person name="Adhikari A."/>
            <person name="Zheng C.-J."/>
            <person name="Schuster L."/>
            <person name="Cowan T.M."/>
            <person name="Smanski M.J."/>
            <person name="Chevrette M.G."/>
            <person name="De Carvalho L.P.S."/>
            <person name="Shen B."/>
        </authorList>
    </citation>
    <scope>NUCLEOTIDE SEQUENCE [LARGE SCALE GENOMIC DNA]</scope>
    <source>
        <strain evidence="1 2">NPDC020568</strain>
    </source>
</reference>
<dbReference type="GeneID" id="93509051"/>
<sequence>MEKLLVLVNGLPGSGKSTLGRSLARTLNAQFLSKDVVKEALAACLDDATNLHALGGIAMDTVWALANATPGTVVIDSWWFKPRDLHFARSGIQNTGASHAVEIWCDVPTDIAKARYAARNRPAIYHDEQRLADDWDTWAENAAPLGLTATLVVDTTSPVECRDLADQLQITANPIRHEHPLANPQ</sequence>
<evidence type="ECO:0000313" key="1">
    <source>
        <dbReference type="EMBL" id="MFI1460308.1"/>
    </source>
</evidence>
<name>A0ABW7TGZ8_9NOCA</name>